<evidence type="ECO:0000313" key="7">
    <source>
        <dbReference type="Proteomes" id="UP001627154"/>
    </source>
</evidence>
<dbReference type="InterPro" id="IPR039762">
    <property type="entry name" value="Nmd2/UPF2"/>
</dbReference>
<dbReference type="PANTHER" id="PTHR12839:SF7">
    <property type="entry name" value="REGULATOR OF NONSENSE TRANSCRIPTS 2"/>
    <property type="match status" value="1"/>
</dbReference>
<comment type="caution">
    <text evidence="6">The sequence shown here is derived from an EMBL/GenBank/DDBJ whole genome shotgun (WGS) entry which is preliminary data.</text>
</comment>
<accession>A0ABD2WEH5</accession>
<dbReference type="Gene3D" id="4.10.80.160">
    <property type="match status" value="1"/>
</dbReference>
<dbReference type="Gene3D" id="6.10.250.770">
    <property type="match status" value="1"/>
</dbReference>
<dbReference type="PANTHER" id="PTHR12839">
    <property type="entry name" value="NONSENSE-MEDIATED MRNA DECAY PROTEIN 2 UP-FRAMESHIFT SUPPRESSOR 2"/>
    <property type="match status" value="1"/>
</dbReference>
<feature type="coiled-coil region" evidence="3">
    <location>
        <begin position="387"/>
        <end position="440"/>
    </location>
</feature>
<protein>
    <recommendedName>
        <fullName evidence="5">MIF4G domain-containing protein</fullName>
    </recommendedName>
</protein>
<dbReference type="InterPro" id="IPR003890">
    <property type="entry name" value="MIF4G-like_typ-3"/>
</dbReference>
<proteinExistence type="predicted"/>
<feature type="compositionally biased region" description="Polar residues" evidence="4">
    <location>
        <begin position="937"/>
        <end position="957"/>
    </location>
</feature>
<dbReference type="EMBL" id="JBJJXI010000111">
    <property type="protein sequence ID" value="KAL3391348.1"/>
    <property type="molecule type" value="Genomic_DNA"/>
</dbReference>
<dbReference type="InterPro" id="IPR007193">
    <property type="entry name" value="Upf2/Nmd2_C"/>
</dbReference>
<feature type="region of interest" description="Disordered" evidence="4">
    <location>
        <begin position="898"/>
        <end position="971"/>
    </location>
</feature>
<evidence type="ECO:0000256" key="4">
    <source>
        <dbReference type="SAM" id="MobiDB-lite"/>
    </source>
</evidence>
<feature type="compositionally biased region" description="Acidic residues" evidence="4">
    <location>
        <begin position="905"/>
        <end position="917"/>
    </location>
</feature>
<name>A0ABD2WEH5_9HYME</name>
<gene>
    <name evidence="6" type="ORF">TKK_014066</name>
</gene>
<dbReference type="GO" id="GO:0005737">
    <property type="term" value="C:cytoplasm"/>
    <property type="evidence" value="ECO:0007669"/>
    <property type="project" value="UniProtKB-SubCell"/>
</dbReference>
<evidence type="ECO:0000256" key="3">
    <source>
        <dbReference type="SAM" id="Coils"/>
    </source>
</evidence>
<dbReference type="AlphaFoldDB" id="A0ABD2WEH5"/>
<dbReference type="Pfam" id="PF04050">
    <property type="entry name" value="Upf2"/>
    <property type="match status" value="1"/>
</dbReference>
<dbReference type="SUPFAM" id="SSF48371">
    <property type="entry name" value="ARM repeat"/>
    <property type="match status" value="3"/>
</dbReference>
<dbReference type="FunFam" id="1.25.40.180:FF:000014">
    <property type="entry name" value="Putative regulator of nonsense transcripts 2"/>
    <property type="match status" value="1"/>
</dbReference>
<feature type="compositionally biased region" description="Polar residues" evidence="4">
    <location>
        <begin position="1108"/>
        <end position="1120"/>
    </location>
</feature>
<feature type="domain" description="MIF4G" evidence="5">
    <location>
        <begin position="66"/>
        <end position="293"/>
    </location>
</feature>
<feature type="domain" description="MIF4G" evidence="5">
    <location>
        <begin position="447"/>
        <end position="636"/>
    </location>
</feature>
<evidence type="ECO:0000256" key="1">
    <source>
        <dbReference type="ARBA" id="ARBA00004496"/>
    </source>
</evidence>
<dbReference type="FunFam" id="1.25.40.180:FF:000015">
    <property type="entry name" value="regulator of nonsense transcripts 2 isoform X1"/>
    <property type="match status" value="1"/>
</dbReference>
<feature type="region of interest" description="Disordered" evidence="4">
    <location>
        <begin position="1101"/>
        <end position="1147"/>
    </location>
</feature>
<dbReference type="Proteomes" id="UP001627154">
    <property type="component" value="Unassembled WGS sequence"/>
</dbReference>
<organism evidence="6 7">
    <name type="scientific">Trichogramma kaykai</name>
    <dbReference type="NCBI Taxonomy" id="54128"/>
    <lineage>
        <taxon>Eukaryota</taxon>
        <taxon>Metazoa</taxon>
        <taxon>Ecdysozoa</taxon>
        <taxon>Arthropoda</taxon>
        <taxon>Hexapoda</taxon>
        <taxon>Insecta</taxon>
        <taxon>Pterygota</taxon>
        <taxon>Neoptera</taxon>
        <taxon>Endopterygota</taxon>
        <taxon>Hymenoptera</taxon>
        <taxon>Apocrita</taxon>
        <taxon>Proctotrupomorpha</taxon>
        <taxon>Chalcidoidea</taxon>
        <taxon>Trichogrammatidae</taxon>
        <taxon>Trichogramma</taxon>
    </lineage>
</organism>
<dbReference type="SMART" id="SM00543">
    <property type="entry name" value="MIF4G"/>
    <property type="match status" value="3"/>
</dbReference>
<comment type="subcellular location">
    <subcellularLocation>
        <location evidence="1">Cytoplasm</location>
    </subcellularLocation>
</comment>
<keyword evidence="3" id="KW-0175">Coiled coil</keyword>
<keyword evidence="7" id="KW-1185">Reference proteome</keyword>
<evidence type="ECO:0000259" key="5">
    <source>
        <dbReference type="SMART" id="SM00543"/>
    </source>
</evidence>
<evidence type="ECO:0000256" key="2">
    <source>
        <dbReference type="ARBA" id="ARBA00022490"/>
    </source>
</evidence>
<sequence>MAESINSDSLETVSASGDVSDEDKKILSDYVKEAEARLANKEEMRASNTNFTRPPDSYFSKLDSNLKKNTTFVKKLKTFAASQLDNVMKDVTTLNLTKYISEVASALVEAKLKMTDIPSVLKICSYLHQKYADFSNHFFENWQKTLMFKNGDKIANPSKLRVDLRLYSELVASGIFTPKQGLPLLGSVLTFLINMDKEEHNNTNIILSFCKHCGEDYAGLVSKKIRELSEKMNVPLPTSNFLPIEKKQNVKTLLRDYYNSLCKHLYKDHKALQAFEKQNRKILQTRGELSSERKEKLEAFQISYDRLLNNAQLFSEILDEPMPELPVEIEAKTESENGVKKLSESSDSSILEDLWGDEETCRFYESLTDLTVFLPGSYKKVSPKKEVQSTEQEKQSLEINDDQEEDLTVLSPEELDKLEAEAMEREVEVEETEEAQTQNVSNKILLDAFLNHLPNCVNREMIDNAAVDFVMTLNTKNNKKKLIKTLFGVSRIRLDLLPFYSRLAAILYPVMPEVGNDLCQMLKQDFKYHVHKKDQINIESKIKVVRYIGELVKFKLYSKAEALYCLKVLLYDFTHHHVDMACNLLETCGKFLFCSPDSHHRTKVYLEQMMRKRQVTSLDPRYVTLIENAYYSINPPESVTIVKKERPPLHEFIRKLLYQDLGRNTIDKVLQLMIKLDWHNKEVSDYAIRCFIAAHNVKYLNIRQVAYVLQGLASICDWIAPPVIDGVLEDIRINLEINQIKFNQRRIAMIKFLGELFNYRLIDHDDLFQVFYLLITFASSTDLSVICPLDPPDNLFRIRLVCTLMDTCASYIDSGSGKKKLDYYLVFFQHYYWSKFASFVWTSENPFPWSITSIYQDAIRKVRPNLTLYQSYQESLEAVIEVQKALFPNLAEMQEKKENVNDLEAIPEEDSDILPENEDVKSQPSEENSEETNEVTATQSTRDNTENNTPNNTQGQISPDDSDPSAPIDNSENEVALPVAPKLVSCQEDEDFLSALDKMVSDNIQDRMRETAKPPQVDISVPLNVKNTKKTYEQLQDTTAADTSTVDFVLMVRKGNKPQYKNVAVPVNSELAKNLKNREQELKEEKEKVKRLTLNITERQEEEDYQEAISQGTRPVTANLNRERRPKYNHPKGAPDADLIFGPKKIR</sequence>
<feature type="domain" description="MIF4G" evidence="5">
    <location>
        <begin position="651"/>
        <end position="865"/>
    </location>
</feature>
<evidence type="ECO:0000313" key="6">
    <source>
        <dbReference type="EMBL" id="KAL3391348.1"/>
    </source>
</evidence>
<dbReference type="Pfam" id="PF02854">
    <property type="entry name" value="MIF4G"/>
    <property type="match status" value="3"/>
</dbReference>
<keyword evidence="2" id="KW-0963">Cytoplasm</keyword>
<dbReference type="InterPro" id="IPR016024">
    <property type="entry name" value="ARM-type_fold"/>
</dbReference>
<reference evidence="6 7" key="1">
    <citation type="journal article" date="2024" name="bioRxiv">
        <title>A reference genome for Trichogramma kaykai: A tiny desert-dwelling parasitoid wasp with competing sex-ratio distorters.</title>
        <authorList>
            <person name="Culotta J."/>
            <person name="Lindsey A.R."/>
        </authorList>
    </citation>
    <scope>NUCLEOTIDE SEQUENCE [LARGE SCALE GENOMIC DNA]</scope>
    <source>
        <strain evidence="6 7">KSX58</strain>
    </source>
</reference>
<dbReference type="Gene3D" id="1.25.40.180">
    <property type="match status" value="3"/>
</dbReference>